<comment type="caution">
    <text evidence="7">The sequence shown here is derived from an EMBL/GenBank/DDBJ whole genome shotgun (WGS) entry which is preliminary data.</text>
</comment>
<feature type="transmembrane region" description="Helical" evidence="6">
    <location>
        <begin position="227"/>
        <end position="246"/>
    </location>
</feature>
<keyword evidence="3 6" id="KW-0812">Transmembrane</keyword>
<dbReference type="AlphaFoldDB" id="A0AAV4DPN7"/>
<proteinExistence type="inferred from homology"/>
<feature type="transmembrane region" description="Helical" evidence="6">
    <location>
        <begin position="123"/>
        <end position="143"/>
    </location>
</feature>
<evidence type="ECO:0000256" key="3">
    <source>
        <dbReference type="ARBA" id="ARBA00022692"/>
    </source>
</evidence>
<evidence type="ECO:0000256" key="4">
    <source>
        <dbReference type="ARBA" id="ARBA00022989"/>
    </source>
</evidence>
<dbReference type="InterPro" id="IPR005016">
    <property type="entry name" value="TDE1/TMS"/>
</dbReference>
<feature type="transmembrane region" description="Helical" evidence="6">
    <location>
        <begin position="401"/>
        <end position="421"/>
    </location>
</feature>
<feature type="transmembrane region" description="Helical" evidence="6">
    <location>
        <begin position="349"/>
        <end position="367"/>
    </location>
</feature>
<evidence type="ECO:0000256" key="6">
    <source>
        <dbReference type="SAM" id="Phobius"/>
    </source>
</evidence>
<feature type="transmembrane region" description="Helical" evidence="6">
    <location>
        <begin position="191"/>
        <end position="221"/>
    </location>
</feature>
<evidence type="ECO:0000256" key="1">
    <source>
        <dbReference type="ARBA" id="ARBA00004141"/>
    </source>
</evidence>
<feature type="transmembrane region" description="Helical" evidence="6">
    <location>
        <begin position="35"/>
        <end position="56"/>
    </location>
</feature>
<protein>
    <submittedName>
        <fullName evidence="7">Serine incorporator 3</fullName>
    </submittedName>
</protein>
<dbReference type="EMBL" id="BLXT01008183">
    <property type="protein sequence ID" value="GFO46293.1"/>
    <property type="molecule type" value="Genomic_DNA"/>
</dbReference>
<dbReference type="PANTHER" id="PTHR10383:SF9">
    <property type="entry name" value="SERINE INCORPORATOR, ISOFORM F"/>
    <property type="match status" value="1"/>
</dbReference>
<reference evidence="7 8" key="1">
    <citation type="journal article" date="2021" name="Elife">
        <title>Chloroplast acquisition without the gene transfer in kleptoplastic sea slugs, Plakobranchus ocellatus.</title>
        <authorList>
            <person name="Maeda T."/>
            <person name="Takahashi S."/>
            <person name="Yoshida T."/>
            <person name="Shimamura S."/>
            <person name="Takaki Y."/>
            <person name="Nagai Y."/>
            <person name="Toyoda A."/>
            <person name="Suzuki Y."/>
            <person name="Arimoto A."/>
            <person name="Ishii H."/>
            <person name="Satoh N."/>
            <person name="Nishiyama T."/>
            <person name="Hasebe M."/>
            <person name="Maruyama T."/>
            <person name="Minagawa J."/>
            <person name="Obokata J."/>
            <person name="Shigenobu S."/>
        </authorList>
    </citation>
    <scope>NUCLEOTIDE SEQUENCE [LARGE SCALE GENOMIC DNA]</scope>
</reference>
<sequence>MGCCTSQIACCCGPASCALCCESLPPINESTGTRAMYIGLLTISFIIQCIMLIPGLKTIVEETFVDIPEFCVDLQPHGYCTRLSGYRAVYRVSIAVVVFHFLMMLLTISVPSSNHWRASIQNGYWLFKAVLLAGFGVAAFYVPRDFSRYWMYFGLVGGAAFIILQLIMLVDFTHAWNATWVGRRRGERNTCGVIATVLVALLLFAAAIFGMIMLFVFYGIGDCSTNQIFLAINTGLCILLTFLTILPCTERRNPNAGLLQASVICVYVVYLTWAGLTSEPPEKVQNPLDGLRQVGRVMALVASPPDEPVSPTHEVVTLQDSPPVAAENPSKMYNASCRPDPSFPEIDNVAAYVGIFIMFVMAVYASVRTSHSAHKLGIRKARDNPSHHGGQKVIQNEAQEVVYSYAFFHFVFCLAALYIVMQLTSWYNPWIADLSTFGLNWAAVWVKMASSWVCVAIYIYSLFIPR</sequence>
<dbReference type="Pfam" id="PF03348">
    <property type="entry name" value="Serinc"/>
    <property type="match status" value="1"/>
</dbReference>
<gene>
    <name evidence="7" type="ORF">PoB_007279800</name>
</gene>
<dbReference type="GO" id="GO:0016020">
    <property type="term" value="C:membrane"/>
    <property type="evidence" value="ECO:0007669"/>
    <property type="project" value="UniProtKB-SubCell"/>
</dbReference>
<evidence type="ECO:0000313" key="8">
    <source>
        <dbReference type="Proteomes" id="UP000735302"/>
    </source>
</evidence>
<comment type="subcellular location">
    <subcellularLocation>
        <location evidence="1">Membrane</location>
        <topology evidence="1">Multi-pass membrane protein</topology>
    </subcellularLocation>
</comment>
<feature type="transmembrane region" description="Helical" evidence="6">
    <location>
        <begin position="441"/>
        <end position="463"/>
    </location>
</feature>
<feature type="non-terminal residue" evidence="7">
    <location>
        <position position="466"/>
    </location>
</feature>
<evidence type="ECO:0000256" key="5">
    <source>
        <dbReference type="ARBA" id="ARBA00023136"/>
    </source>
</evidence>
<keyword evidence="5 6" id="KW-0472">Membrane</keyword>
<keyword evidence="8" id="KW-1185">Reference proteome</keyword>
<comment type="similarity">
    <text evidence="2">Belongs to the TDE1 family.</text>
</comment>
<dbReference type="Proteomes" id="UP000735302">
    <property type="component" value="Unassembled WGS sequence"/>
</dbReference>
<accession>A0AAV4DPN7</accession>
<feature type="transmembrane region" description="Helical" evidence="6">
    <location>
        <begin position="88"/>
        <end position="111"/>
    </location>
</feature>
<keyword evidence="4 6" id="KW-1133">Transmembrane helix</keyword>
<organism evidence="7 8">
    <name type="scientific">Plakobranchus ocellatus</name>
    <dbReference type="NCBI Taxonomy" id="259542"/>
    <lineage>
        <taxon>Eukaryota</taxon>
        <taxon>Metazoa</taxon>
        <taxon>Spiralia</taxon>
        <taxon>Lophotrochozoa</taxon>
        <taxon>Mollusca</taxon>
        <taxon>Gastropoda</taxon>
        <taxon>Heterobranchia</taxon>
        <taxon>Euthyneura</taxon>
        <taxon>Panpulmonata</taxon>
        <taxon>Sacoglossa</taxon>
        <taxon>Placobranchoidea</taxon>
        <taxon>Plakobranchidae</taxon>
        <taxon>Plakobranchus</taxon>
    </lineage>
</organism>
<name>A0AAV4DPN7_9GAST</name>
<dbReference type="PANTHER" id="PTHR10383">
    <property type="entry name" value="SERINE INCORPORATOR"/>
    <property type="match status" value="1"/>
</dbReference>
<evidence type="ECO:0000256" key="2">
    <source>
        <dbReference type="ARBA" id="ARBA00006665"/>
    </source>
</evidence>
<feature type="transmembrane region" description="Helical" evidence="6">
    <location>
        <begin position="149"/>
        <end position="170"/>
    </location>
</feature>
<feature type="transmembrane region" description="Helical" evidence="6">
    <location>
        <begin position="258"/>
        <end position="276"/>
    </location>
</feature>
<evidence type="ECO:0000313" key="7">
    <source>
        <dbReference type="EMBL" id="GFO46293.1"/>
    </source>
</evidence>